<keyword evidence="3" id="KW-1185">Reference proteome</keyword>
<feature type="region of interest" description="Disordered" evidence="1">
    <location>
        <begin position="1"/>
        <end position="23"/>
    </location>
</feature>
<evidence type="ECO:0000313" key="2">
    <source>
        <dbReference type="EMBL" id="TFK77953.1"/>
    </source>
</evidence>
<dbReference type="AlphaFoldDB" id="A0A5C3NWR4"/>
<reference evidence="2 3" key="1">
    <citation type="journal article" date="2019" name="Nat. Ecol. Evol.">
        <title>Megaphylogeny resolves global patterns of mushroom evolution.</title>
        <authorList>
            <person name="Varga T."/>
            <person name="Krizsan K."/>
            <person name="Foldi C."/>
            <person name="Dima B."/>
            <person name="Sanchez-Garcia M."/>
            <person name="Sanchez-Ramirez S."/>
            <person name="Szollosi G.J."/>
            <person name="Szarkandi J.G."/>
            <person name="Papp V."/>
            <person name="Albert L."/>
            <person name="Andreopoulos W."/>
            <person name="Angelini C."/>
            <person name="Antonin V."/>
            <person name="Barry K.W."/>
            <person name="Bougher N.L."/>
            <person name="Buchanan P."/>
            <person name="Buyck B."/>
            <person name="Bense V."/>
            <person name="Catcheside P."/>
            <person name="Chovatia M."/>
            <person name="Cooper J."/>
            <person name="Damon W."/>
            <person name="Desjardin D."/>
            <person name="Finy P."/>
            <person name="Geml J."/>
            <person name="Haridas S."/>
            <person name="Hughes K."/>
            <person name="Justo A."/>
            <person name="Karasinski D."/>
            <person name="Kautmanova I."/>
            <person name="Kiss B."/>
            <person name="Kocsube S."/>
            <person name="Kotiranta H."/>
            <person name="LaButti K.M."/>
            <person name="Lechner B.E."/>
            <person name="Liimatainen K."/>
            <person name="Lipzen A."/>
            <person name="Lukacs Z."/>
            <person name="Mihaltcheva S."/>
            <person name="Morgado L.N."/>
            <person name="Niskanen T."/>
            <person name="Noordeloos M.E."/>
            <person name="Ohm R.A."/>
            <person name="Ortiz-Santana B."/>
            <person name="Ovrebo C."/>
            <person name="Racz N."/>
            <person name="Riley R."/>
            <person name="Savchenko A."/>
            <person name="Shiryaev A."/>
            <person name="Soop K."/>
            <person name="Spirin V."/>
            <person name="Szebenyi C."/>
            <person name="Tomsovsky M."/>
            <person name="Tulloss R.E."/>
            <person name="Uehling J."/>
            <person name="Grigoriev I.V."/>
            <person name="Vagvolgyi C."/>
            <person name="Papp T."/>
            <person name="Martin F.M."/>
            <person name="Miettinen O."/>
            <person name="Hibbett D.S."/>
            <person name="Nagy L.G."/>
        </authorList>
    </citation>
    <scope>NUCLEOTIDE SEQUENCE [LARGE SCALE GENOMIC DNA]</scope>
    <source>
        <strain evidence="2 3">HHB13444</strain>
    </source>
</reference>
<evidence type="ECO:0000313" key="3">
    <source>
        <dbReference type="Proteomes" id="UP000308197"/>
    </source>
</evidence>
<protein>
    <submittedName>
        <fullName evidence="2">Uncharacterized protein</fullName>
    </submittedName>
</protein>
<sequence length="176" mass="18689">MTLPHGSIRGPRHASSSAPPVLSSPLTNGGARISVAHIVMPAVNAAYRVTQARHALWLARSLLARTPLCWQLLLADSCTNTKYVRSPPDVFVVIVGQSGSALHCYPVLIDHPPPFTYVSTPVCLISVGSPRGPRCCCFGSPRVSGSVHTTPRCHPLPTLQIALAGMRPCNLNSVPS</sequence>
<feature type="compositionally biased region" description="Low complexity" evidence="1">
    <location>
        <begin position="14"/>
        <end position="23"/>
    </location>
</feature>
<proteinExistence type="predicted"/>
<dbReference type="EMBL" id="ML212956">
    <property type="protein sequence ID" value="TFK77953.1"/>
    <property type="molecule type" value="Genomic_DNA"/>
</dbReference>
<accession>A0A5C3NWR4</accession>
<evidence type="ECO:0000256" key="1">
    <source>
        <dbReference type="SAM" id="MobiDB-lite"/>
    </source>
</evidence>
<dbReference type="InParanoid" id="A0A5C3NWR4"/>
<name>A0A5C3NWR4_9APHY</name>
<dbReference type="Proteomes" id="UP000308197">
    <property type="component" value="Unassembled WGS sequence"/>
</dbReference>
<organism evidence="2 3">
    <name type="scientific">Polyporus arcularius HHB13444</name>
    <dbReference type="NCBI Taxonomy" id="1314778"/>
    <lineage>
        <taxon>Eukaryota</taxon>
        <taxon>Fungi</taxon>
        <taxon>Dikarya</taxon>
        <taxon>Basidiomycota</taxon>
        <taxon>Agaricomycotina</taxon>
        <taxon>Agaricomycetes</taxon>
        <taxon>Polyporales</taxon>
        <taxon>Polyporaceae</taxon>
        <taxon>Polyporus</taxon>
    </lineage>
</organism>
<gene>
    <name evidence="2" type="ORF">K466DRAFT_668569</name>
</gene>